<keyword evidence="2" id="KW-0472">Membrane</keyword>
<name>A0A255G8L9_9ACTN</name>
<feature type="transmembrane region" description="Helical" evidence="2">
    <location>
        <begin position="158"/>
        <end position="180"/>
    </location>
</feature>
<feature type="compositionally biased region" description="Low complexity" evidence="1">
    <location>
        <begin position="75"/>
        <end position="99"/>
    </location>
</feature>
<dbReference type="Proteomes" id="UP000215896">
    <property type="component" value="Unassembled WGS sequence"/>
</dbReference>
<evidence type="ECO:0000313" key="4">
    <source>
        <dbReference type="Proteomes" id="UP000215896"/>
    </source>
</evidence>
<reference evidence="3 4" key="1">
    <citation type="submission" date="2017-07" db="EMBL/GenBank/DDBJ databases">
        <title>Draft whole genome sequences of clinical Proprionibacteriaceae strains.</title>
        <authorList>
            <person name="Bernier A.-M."/>
            <person name="Bernard K."/>
            <person name="Domingo M.-C."/>
        </authorList>
    </citation>
    <scope>NUCLEOTIDE SEQUENCE [LARGE SCALE GENOMIC DNA]</scope>
    <source>
        <strain evidence="3 4">NML 030167</strain>
    </source>
</reference>
<dbReference type="EMBL" id="NMVO01000016">
    <property type="protein sequence ID" value="OYO10563.1"/>
    <property type="molecule type" value="Genomic_DNA"/>
</dbReference>
<evidence type="ECO:0000313" key="3">
    <source>
        <dbReference type="EMBL" id="OYO10563.1"/>
    </source>
</evidence>
<dbReference type="RefSeq" id="WP_094406268.1">
    <property type="nucleotide sequence ID" value="NZ_NMVN01000001.1"/>
</dbReference>
<keyword evidence="2" id="KW-1133">Transmembrane helix</keyword>
<keyword evidence="2" id="KW-0812">Transmembrane</keyword>
<feature type="transmembrane region" description="Helical" evidence="2">
    <location>
        <begin position="125"/>
        <end position="146"/>
    </location>
</feature>
<comment type="caution">
    <text evidence="3">The sequence shown here is derived from an EMBL/GenBank/DDBJ whole genome shotgun (WGS) entry which is preliminary data.</text>
</comment>
<gene>
    <name evidence="3" type="ORF">CGZ94_16250</name>
</gene>
<feature type="compositionally biased region" description="Basic and acidic residues" evidence="1">
    <location>
        <begin position="1"/>
        <end position="30"/>
    </location>
</feature>
<protein>
    <submittedName>
        <fullName evidence="3">Uncharacterized protein</fullName>
    </submittedName>
</protein>
<keyword evidence="4" id="KW-1185">Reference proteome</keyword>
<evidence type="ECO:0000256" key="1">
    <source>
        <dbReference type="SAM" id="MobiDB-lite"/>
    </source>
</evidence>
<feature type="region of interest" description="Disordered" evidence="1">
    <location>
        <begin position="1"/>
        <end position="105"/>
    </location>
</feature>
<dbReference type="AlphaFoldDB" id="A0A255G8L9"/>
<sequence length="263" mass="27215">MSQRPADDDPHPARALPDVEERSETAEPVRPHRALPPEDPASAASPDTAVLQPTEAAAAAGPGSPVSPQTTVMGATAARAASPASPSTTVLPAAAAPRAGDGDDPVELSAWQQPWVRKLANARRVLPIIALIVGVLAAVGCVLLVLRGGLEQVWGLPVLVVGAGLAGGCLAGGVLGLVAYQRLRTVLQAGPWRPAAIELGRGNRASLLAADPGAEPRSLELDVRATRLGDRGARVPVQWLAQDDRIVLATTDQSRLIRTWPGR</sequence>
<accession>A0A255G8L9</accession>
<evidence type="ECO:0000256" key="2">
    <source>
        <dbReference type="SAM" id="Phobius"/>
    </source>
</evidence>
<organism evidence="3 4">
    <name type="scientific">Enemella evansiae</name>
    <dbReference type="NCBI Taxonomy" id="2016499"/>
    <lineage>
        <taxon>Bacteria</taxon>
        <taxon>Bacillati</taxon>
        <taxon>Actinomycetota</taxon>
        <taxon>Actinomycetes</taxon>
        <taxon>Propionibacteriales</taxon>
        <taxon>Propionibacteriaceae</taxon>
        <taxon>Enemella</taxon>
    </lineage>
</organism>
<proteinExistence type="predicted"/>